<dbReference type="Gene3D" id="2.60.120.10">
    <property type="entry name" value="Jelly Rolls"/>
    <property type="match status" value="1"/>
</dbReference>
<evidence type="ECO:0000256" key="2">
    <source>
        <dbReference type="ARBA" id="ARBA00023125"/>
    </source>
</evidence>
<dbReference type="CDD" id="cd00038">
    <property type="entry name" value="CAP_ED"/>
    <property type="match status" value="1"/>
</dbReference>
<feature type="domain" description="HTH crp-type" evidence="5">
    <location>
        <begin position="141"/>
        <end position="214"/>
    </location>
</feature>
<sequence length="230" mass="26221">MNQLQDVLNFTDRIVDRIRSDDRILPTVTVSRGDHIYNCTERDRSVYLIKSGQVKTVMVTSSGKRCLLDLYITGDIFGELCMTDPCRVETAIAMADTEITKIPRRRLLTILEEEDLFEGFAEHLTSRLSEQQRIIVNLVTMESELRLAARLLQLSHRFGQIHQSGSTIGARLTQEELAEMVGTTRSRVGFFLKRFREAGLLESSRGWITIRNEASLADYIDERMGLSTAF</sequence>
<dbReference type="PANTHER" id="PTHR24567">
    <property type="entry name" value="CRP FAMILY TRANSCRIPTIONAL REGULATORY PROTEIN"/>
    <property type="match status" value="1"/>
</dbReference>
<evidence type="ECO:0000259" key="5">
    <source>
        <dbReference type="PROSITE" id="PS51063"/>
    </source>
</evidence>
<accession>A0ABN3EQS1</accession>
<name>A0ABN3EQS1_9ACTN</name>
<dbReference type="EMBL" id="BAAATR010000035">
    <property type="protein sequence ID" value="GAA2267595.1"/>
    <property type="molecule type" value="Genomic_DNA"/>
</dbReference>
<dbReference type="Pfam" id="PF00027">
    <property type="entry name" value="cNMP_binding"/>
    <property type="match status" value="1"/>
</dbReference>
<protein>
    <recommendedName>
        <fullName evidence="8">Crp/Fnr family transcriptional regulator</fullName>
    </recommendedName>
</protein>
<dbReference type="PROSITE" id="PS51063">
    <property type="entry name" value="HTH_CRP_2"/>
    <property type="match status" value="1"/>
</dbReference>
<keyword evidence="2" id="KW-0238">DNA-binding</keyword>
<keyword evidence="1" id="KW-0805">Transcription regulation</keyword>
<keyword evidence="7" id="KW-1185">Reference proteome</keyword>
<dbReference type="InterPro" id="IPR036390">
    <property type="entry name" value="WH_DNA-bd_sf"/>
</dbReference>
<dbReference type="SUPFAM" id="SSF51206">
    <property type="entry name" value="cAMP-binding domain-like"/>
    <property type="match status" value="1"/>
</dbReference>
<dbReference type="Pfam" id="PF13545">
    <property type="entry name" value="HTH_Crp_2"/>
    <property type="match status" value="1"/>
</dbReference>
<keyword evidence="3" id="KW-0804">Transcription</keyword>
<gene>
    <name evidence="6" type="ORF">GCM10010430_60970</name>
</gene>
<dbReference type="Proteomes" id="UP001500305">
    <property type="component" value="Unassembled WGS sequence"/>
</dbReference>
<evidence type="ECO:0000256" key="1">
    <source>
        <dbReference type="ARBA" id="ARBA00023015"/>
    </source>
</evidence>
<proteinExistence type="predicted"/>
<evidence type="ECO:0000313" key="6">
    <source>
        <dbReference type="EMBL" id="GAA2267595.1"/>
    </source>
</evidence>
<dbReference type="InterPro" id="IPR014710">
    <property type="entry name" value="RmlC-like_jellyroll"/>
</dbReference>
<dbReference type="PANTHER" id="PTHR24567:SF68">
    <property type="entry name" value="DNA-BINDING TRANSCRIPTIONAL DUAL REGULATOR CRP"/>
    <property type="match status" value="1"/>
</dbReference>
<reference evidence="6 7" key="1">
    <citation type="journal article" date="2019" name="Int. J. Syst. Evol. Microbiol.">
        <title>The Global Catalogue of Microorganisms (GCM) 10K type strain sequencing project: providing services to taxonomists for standard genome sequencing and annotation.</title>
        <authorList>
            <consortium name="The Broad Institute Genomics Platform"/>
            <consortium name="The Broad Institute Genome Sequencing Center for Infectious Disease"/>
            <person name="Wu L."/>
            <person name="Ma J."/>
        </authorList>
    </citation>
    <scope>NUCLEOTIDE SEQUENCE [LARGE SCALE GENOMIC DNA]</scope>
    <source>
        <strain evidence="6 7">JCM 7356</strain>
    </source>
</reference>
<dbReference type="SUPFAM" id="SSF46785">
    <property type="entry name" value="Winged helix' DNA-binding domain"/>
    <property type="match status" value="1"/>
</dbReference>
<dbReference type="PROSITE" id="PS50042">
    <property type="entry name" value="CNMP_BINDING_3"/>
    <property type="match status" value="1"/>
</dbReference>
<comment type="caution">
    <text evidence="6">The sequence shown here is derived from an EMBL/GenBank/DDBJ whole genome shotgun (WGS) entry which is preliminary data.</text>
</comment>
<feature type="domain" description="Cyclic nucleotide-binding" evidence="4">
    <location>
        <begin position="13"/>
        <end position="111"/>
    </location>
</feature>
<evidence type="ECO:0008006" key="8">
    <source>
        <dbReference type="Google" id="ProtNLM"/>
    </source>
</evidence>
<dbReference type="RefSeq" id="WP_344639749.1">
    <property type="nucleotide sequence ID" value="NZ_BAAATR010000035.1"/>
</dbReference>
<dbReference type="SMART" id="SM00419">
    <property type="entry name" value="HTH_CRP"/>
    <property type="match status" value="1"/>
</dbReference>
<dbReference type="InterPro" id="IPR000595">
    <property type="entry name" value="cNMP-bd_dom"/>
</dbReference>
<dbReference type="InterPro" id="IPR012318">
    <property type="entry name" value="HTH_CRP"/>
</dbReference>
<dbReference type="InterPro" id="IPR018490">
    <property type="entry name" value="cNMP-bd_dom_sf"/>
</dbReference>
<evidence type="ECO:0000259" key="4">
    <source>
        <dbReference type="PROSITE" id="PS50042"/>
    </source>
</evidence>
<dbReference type="InterPro" id="IPR050397">
    <property type="entry name" value="Env_Response_Regulators"/>
</dbReference>
<organism evidence="6 7">
    <name type="scientific">Kitasatospora cystarginea</name>
    <dbReference type="NCBI Taxonomy" id="58350"/>
    <lineage>
        <taxon>Bacteria</taxon>
        <taxon>Bacillati</taxon>
        <taxon>Actinomycetota</taxon>
        <taxon>Actinomycetes</taxon>
        <taxon>Kitasatosporales</taxon>
        <taxon>Streptomycetaceae</taxon>
        <taxon>Kitasatospora</taxon>
    </lineage>
</organism>
<evidence type="ECO:0000256" key="3">
    <source>
        <dbReference type="ARBA" id="ARBA00023163"/>
    </source>
</evidence>
<evidence type="ECO:0000313" key="7">
    <source>
        <dbReference type="Proteomes" id="UP001500305"/>
    </source>
</evidence>